<organism evidence="1 2">
    <name type="scientific">Aulographum hederae CBS 113979</name>
    <dbReference type="NCBI Taxonomy" id="1176131"/>
    <lineage>
        <taxon>Eukaryota</taxon>
        <taxon>Fungi</taxon>
        <taxon>Dikarya</taxon>
        <taxon>Ascomycota</taxon>
        <taxon>Pezizomycotina</taxon>
        <taxon>Dothideomycetes</taxon>
        <taxon>Pleosporomycetidae</taxon>
        <taxon>Aulographales</taxon>
        <taxon>Aulographaceae</taxon>
    </lineage>
</organism>
<dbReference type="AlphaFoldDB" id="A0A6G1GT08"/>
<dbReference type="EMBL" id="ML977171">
    <property type="protein sequence ID" value="KAF1983917.1"/>
    <property type="molecule type" value="Genomic_DNA"/>
</dbReference>
<evidence type="ECO:0000313" key="2">
    <source>
        <dbReference type="Proteomes" id="UP000800041"/>
    </source>
</evidence>
<keyword evidence="2" id="KW-1185">Reference proteome</keyword>
<gene>
    <name evidence="1" type="ORF">K402DRAFT_152044</name>
</gene>
<evidence type="ECO:0000313" key="1">
    <source>
        <dbReference type="EMBL" id="KAF1983917.1"/>
    </source>
</evidence>
<protein>
    <submittedName>
        <fullName evidence="1">Uncharacterized protein</fullName>
    </submittedName>
</protein>
<reference evidence="1" key="1">
    <citation type="journal article" date="2020" name="Stud. Mycol.">
        <title>101 Dothideomycetes genomes: a test case for predicting lifestyles and emergence of pathogens.</title>
        <authorList>
            <person name="Haridas S."/>
            <person name="Albert R."/>
            <person name="Binder M."/>
            <person name="Bloem J."/>
            <person name="Labutti K."/>
            <person name="Salamov A."/>
            <person name="Andreopoulos B."/>
            <person name="Baker S."/>
            <person name="Barry K."/>
            <person name="Bills G."/>
            <person name="Bluhm B."/>
            <person name="Cannon C."/>
            <person name="Castanera R."/>
            <person name="Culley D."/>
            <person name="Daum C."/>
            <person name="Ezra D."/>
            <person name="Gonzalez J."/>
            <person name="Henrissat B."/>
            <person name="Kuo A."/>
            <person name="Liang C."/>
            <person name="Lipzen A."/>
            <person name="Lutzoni F."/>
            <person name="Magnuson J."/>
            <person name="Mondo S."/>
            <person name="Nolan M."/>
            <person name="Ohm R."/>
            <person name="Pangilinan J."/>
            <person name="Park H.-J."/>
            <person name="Ramirez L."/>
            <person name="Alfaro M."/>
            <person name="Sun H."/>
            <person name="Tritt A."/>
            <person name="Yoshinaga Y."/>
            <person name="Zwiers L.-H."/>
            <person name="Turgeon B."/>
            <person name="Goodwin S."/>
            <person name="Spatafora J."/>
            <person name="Crous P."/>
            <person name="Grigoriev I."/>
        </authorList>
    </citation>
    <scope>NUCLEOTIDE SEQUENCE</scope>
    <source>
        <strain evidence="1">CBS 113979</strain>
    </source>
</reference>
<accession>A0A6G1GT08</accession>
<dbReference type="Proteomes" id="UP000800041">
    <property type="component" value="Unassembled WGS sequence"/>
</dbReference>
<proteinExistence type="predicted"/>
<sequence length="301" mass="33205">MKFFPIDGKGGEQVIGVETFKRNGFSYLRLVTNYRRQVVFGTETDLPSATHTAKPGCIIAGLFVSYPVKWPEIGHSQLTLHPRLLSVSVVSIPAEGTDHQTPAEARVDFDALKDSDGNCWEPCPPPPNWIAVGTAIGQNSHSECIATFIDFSRPIARIYGLLAATNWSDGGFVIRFADGERQFHGYPEIDFSNESQDTGHAILDEEAISREMVWELGKESKKINKVDLWMGRSPKKWSKHPILGGIEFYAEDGISSRRWGNCDGKPIYSVEKGGKAKVVGLKLLVNLTEDCPIAAQALALE</sequence>
<name>A0A6G1GT08_9PEZI</name>
<dbReference type="OrthoDB" id="9984533at2759"/>